<keyword evidence="3" id="KW-1185">Reference proteome</keyword>
<accession>A0A561UMJ4</accession>
<dbReference type="AlphaFoldDB" id="A0A561UMJ4"/>
<comment type="caution">
    <text evidence="2">The sequence shown here is derived from an EMBL/GenBank/DDBJ whole genome shotgun (WGS) entry which is preliminary data.</text>
</comment>
<evidence type="ECO:0008006" key="4">
    <source>
        <dbReference type="Google" id="ProtNLM"/>
    </source>
</evidence>
<dbReference type="InterPro" id="IPR006311">
    <property type="entry name" value="TAT_signal"/>
</dbReference>
<evidence type="ECO:0000313" key="2">
    <source>
        <dbReference type="EMBL" id="TWG00598.1"/>
    </source>
</evidence>
<dbReference type="EMBL" id="VIWT01000001">
    <property type="protein sequence ID" value="TWG00598.1"/>
    <property type="molecule type" value="Genomic_DNA"/>
</dbReference>
<sequence>MLKLGNTRRTIAMAAATLALAGGMTVTAASSASATVTKNSVCSPTDYSLKIRIGASWQCFNWDGESGNYLNVNDWYDAVYAGSYYVEVTWHDVKTGEQFGPYLIDPGQESDQPTFNSVLTGVTFVA</sequence>
<protein>
    <recommendedName>
        <fullName evidence="4">Beta/gamma crystallin</fullName>
    </recommendedName>
</protein>
<dbReference type="Proteomes" id="UP000317940">
    <property type="component" value="Unassembled WGS sequence"/>
</dbReference>
<organism evidence="2 3">
    <name type="scientific">Kitasatospora viridis</name>
    <dbReference type="NCBI Taxonomy" id="281105"/>
    <lineage>
        <taxon>Bacteria</taxon>
        <taxon>Bacillati</taxon>
        <taxon>Actinomycetota</taxon>
        <taxon>Actinomycetes</taxon>
        <taxon>Kitasatosporales</taxon>
        <taxon>Streptomycetaceae</taxon>
        <taxon>Kitasatospora</taxon>
    </lineage>
</organism>
<keyword evidence="1" id="KW-0732">Signal</keyword>
<feature type="signal peptide" evidence="1">
    <location>
        <begin position="1"/>
        <end position="28"/>
    </location>
</feature>
<feature type="chain" id="PRO_5022151412" description="Beta/gamma crystallin" evidence="1">
    <location>
        <begin position="29"/>
        <end position="126"/>
    </location>
</feature>
<evidence type="ECO:0000313" key="3">
    <source>
        <dbReference type="Proteomes" id="UP000317940"/>
    </source>
</evidence>
<gene>
    <name evidence="2" type="ORF">FHX73_114478</name>
</gene>
<name>A0A561UMJ4_9ACTN</name>
<evidence type="ECO:0000256" key="1">
    <source>
        <dbReference type="SAM" id="SignalP"/>
    </source>
</evidence>
<dbReference type="PROSITE" id="PS51318">
    <property type="entry name" value="TAT"/>
    <property type="match status" value="1"/>
</dbReference>
<reference evidence="2 3" key="1">
    <citation type="submission" date="2019-06" db="EMBL/GenBank/DDBJ databases">
        <title>Sequencing the genomes of 1000 actinobacteria strains.</title>
        <authorList>
            <person name="Klenk H.-P."/>
        </authorList>
    </citation>
    <scope>NUCLEOTIDE SEQUENCE [LARGE SCALE GENOMIC DNA]</scope>
    <source>
        <strain evidence="2 3">DSM 44826</strain>
    </source>
</reference>
<dbReference type="RefSeq" id="WP_145906677.1">
    <property type="nucleotide sequence ID" value="NZ_BAAAMZ010000052.1"/>
</dbReference>
<proteinExistence type="predicted"/>